<dbReference type="Proteomes" id="UP001212841">
    <property type="component" value="Unassembled WGS sequence"/>
</dbReference>
<organism evidence="1 2">
    <name type="scientific">Rhizophlyctis rosea</name>
    <dbReference type="NCBI Taxonomy" id="64517"/>
    <lineage>
        <taxon>Eukaryota</taxon>
        <taxon>Fungi</taxon>
        <taxon>Fungi incertae sedis</taxon>
        <taxon>Chytridiomycota</taxon>
        <taxon>Chytridiomycota incertae sedis</taxon>
        <taxon>Chytridiomycetes</taxon>
        <taxon>Rhizophlyctidales</taxon>
        <taxon>Rhizophlyctidaceae</taxon>
        <taxon>Rhizophlyctis</taxon>
    </lineage>
</organism>
<evidence type="ECO:0000313" key="1">
    <source>
        <dbReference type="EMBL" id="KAJ3046610.1"/>
    </source>
</evidence>
<name>A0AAD5S7K2_9FUNG</name>
<dbReference type="EMBL" id="JADGJD010001130">
    <property type="protein sequence ID" value="KAJ3046610.1"/>
    <property type="molecule type" value="Genomic_DNA"/>
</dbReference>
<reference evidence="1" key="1">
    <citation type="submission" date="2020-05" db="EMBL/GenBank/DDBJ databases">
        <title>Phylogenomic resolution of chytrid fungi.</title>
        <authorList>
            <person name="Stajich J.E."/>
            <person name="Amses K."/>
            <person name="Simmons R."/>
            <person name="Seto K."/>
            <person name="Myers J."/>
            <person name="Bonds A."/>
            <person name="Quandt C.A."/>
            <person name="Barry K."/>
            <person name="Liu P."/>
            <person name="Grigoriev I."/>
            <person name="Longcore J.E."/>
            <person name="James T.Y."/>
        </authorList>
    </citation>
    <scope>NUCLEOTIDE SEQUENCE</scope>
    <source>
        <strain evidence="1">JEL0318</strain>
    </source>
</reference>
<comment type="caution">
    <text evidence="1">The sequence shown here is derived from an EMBL/GenBank/DDBJ whole genome shotgun (WGS) entry which is preliminary data.</text>
</comment>
<evidence type="ECO:0000313" key="2">
    <source>
        <dbReference type="Proteomes" id="UP001212841"/>
    </source>
</evidence>
<accession>A0AAD5S7K2</accession>
<protein>
    <submittedName>
        <fullName evidence="1">Uncharacterized protein</fullName>
    </submittedName>
</protein>
<gene>
    <name evidence="1" type="ORF">HK097_000708</name>
</gene>
<sequence length="129" mass="13631">MALATSIISSRRGIGVLFLEAGLDKPSSFSSAISAWPSAGPGGILRVWEVEGLLFCVGWLVGGPFGCVGLWLGSKRDGPRTVIERTSSFGRVEIKPYGTVKAGIASPSISFGERTVRNDVQIKPPRGAR</sequence>
<proteinExistence type="predicted"/>
<dbReference type="AlphaFoldDB" id="A0AAD5S7K2"/>
<keyword evidence="2" id="KW-1185">Reference proteome</keyword>